<dbReference type="Gene3D" id="3.40.50.1460">
    <property type="match status" value="1"/>
</dbReference>
<evidence type="ECO:0000313" key="8">
    <source>
        <dbReference type="Proteomes" id="UP000085678"/>
    </source>
</evidence>
<dbReference type="PROSITE" id="PS01121">
    <property type="entry name" value="CASPASE_HIS"/>
    <property type="match status" value="1"/>
</dbReference>
<evidence type="ECO:0000256" key="3">
    <source>
        <dbReference type="ARBA" id="ARBA00022703"/>
    </source>
</evidence>
<dbReference type="CDD" id="cd00032">
    <property type="entry name" value="CASc"/>
    <property type="match status" value="1"/>
</dbReference>
<dbReference type="GO" id="GO:0006915">
    <property type="term" value="P:apoptotic process"/>
    <property type="evidence" value="ECO:0007669"/>
    <property type="project" value="UniProtKB-KW"/>
</dbReference>
<dbReference type="GeneID" id="106157002"/>
<protein>
    <submittedName>
        <fullName evidence="9">Caspase-2-like</fullName>
    </submittedName>
</protein>
<dbReference type="InParanoid" id="A0A1S3HS85"/>
<dbReference type="STRING" id="7574.A0A1S3HS85"/>
<dbReference type="GO" id="GO:0006508">
    <property type="term" value="P:proteolysis"/>
    <property type="evidence" value="ECO:0007669"/>
    <property type="project" value="UniProtKB-KW"/>
</dbReference>
<dbReference type="PANTHER" id="PTHR47901">
    <property type="entry name" value="CASPASE RECRUITMENT DOMAIN-CONTAINING PROTEIN 18"/>
    <property type="match status" value="1"/>
</dbReference>
<dbReference type="RefSeq" id="XP_013387919.1">
    <property type="nucleotide sequence ID" value="XM_013532465.1"/>
</dbReference>
<gene>
    <name evidence="9" type="primary">LOC106157002</name>
</gene>
<dbReference type="InterPro" id="IPR029030">
    <property type="entry name" value="Caspase-like_dom_sf"/>
</dbReference>
<dbReference type="SUPFAM" id="SSF52129">
    <property type="entry name" value="Caspase-like"/>
    <property type="match status" value="1"/>
</dbReference>
<dbReference type="KEGG" id="lak:106157002"/>
<feature type="domain" description="Caspase family p10" evidence="6">
    <location>
        <begin position="178"/>
        <end position="266"/>
    </location>
</feature>
<dbReference type="PRINTS" id="PR00376">
    <property type="entry name" value="IL1BCENZYME"/>
</dbReference>
<evidence type="ECO:0000259" key="6">
    <source>
        <dbReference type="PROSITE" id="PS50207"/>
    </source>
</evidence>
<dbReference type="AlphaFoldDB" id="A0A1S3HS85"/>
<evidence type="ECO:0000256" key="5">
    <source>
        <dbReference type="RuleBase" id="RU003971"/>
    </source>
</evidence>
<dbReference type="Proteomes" id="UP000085678">
    <property type="component" value="Unplaced"/>
</dbReference>
<dbReference type="PANTHER" id="PTHR47901:SF8">
    <property type="entry name" value="CASPASE-3"/>
    <property type="match status" value="1"/>
</dbReference>
<dbReference type="Pfam" id="PF00656">
    <property type="entry name" value="Peptidase_C14"/>
    <property type="match status" value="1"/>
</dbReference>
<name>A0A1S3HS85_LINAN</name>
<dbReference type="InterPro" id="IPR015917">
    <property type="entry name" value="Pept_C14A"/>
</dbReference>
<accession>A0A1S3HS85</accession>
<organism evidence="8 9">
    <name type="scientific">Lingula anatina</name>
    <name type="common">Brachiopod</name>
    <name type="synonym">Lingula unguis</name>
    <dbReference type="NCBI Taxonomy" id="7574"/>
    <lineage>
        <taxon>Eukaryota</taxon>
        <taxon>Metazoa</taxon>
        <taxon>Spiralia</taxon>
        <taxon>Lophotrochozoa</taxon>
        <taxon>Brachiopoda</taxon>
        <taxon>Linguliformea</taxon>
        <taxon>Lingulata</taxon>
        <taxon>Lingulida</taxon>
        <taxon>Linguloidea</taxon>
        <taxon>Lingulidae</taxon>
        <taxon>Lingula</taxon>
    </lineage>
</organism>
<evidence type="ECO:0000259" key="7">
    <source>
        <dbReference type="PROSITE" id="PS50208"/>
    </source>
</evidence>
<evidence type="ECO:0000256" key="1">
    <source>
        <dbReference type="ARBA" id="ARBA00010134"/>
    </source>
</evidence>
<dbReference type="InterPro" id="IPR002138">
    <property type="entry name" value="Pept_C14_p10"/>
</dbReference>
<dbReference type="PROSITE" id="PS50207">
    <property type="entry name" value="CASPASE_P10"/>
    <property type="match status" value="1"/>
</dbReference>
<dbReference type="InterPro" id="IPR016129">
    <property type="entry name" value="Caspase_his_AS"/>
</dbReference>
<dbReference type="InterPro" id="IPR001309">
    <property type="entry name" value="Pept_C14_p20"/>
</dbReference>
<dbReference type="GO" id="GO:0004197">
    <property type="term" value="F:cysteine-type endopeptidase activity"/>
    <property type="evidence" value="ECO:0007669"/>
    <property type="project" value="InterPro"/>
</dbReference>
<reference evidence="9" key="1">
    <citation type="submission" date="2025-08" db="UniProtKB">
        <authorList>
            <consortium name="RefSeq"/>
        </authorList>
    </citation>
    <scope>IDENTIFICATION</scope>
    <source>
        <tissue evidence="9">Gonads</tissue>
    </source>
</reference>
<evidence type="ECO:0000256" key="2">
    <source>
        <dbReference type="ARBA" id="ARBA00022670"/>
    </source>
</evidence>
<sequence>MYSCGNLRNRTGTDADSETLQNLLYQLQYRVQVHHDLSSEQIHRLLERESKRDVHKKYDSFILIILTHGTKEGMCGTDGNLVPYDVIKQYFNNANCEGLRGKPKIVIIQSCLGKFMDEGVPLKQLDALPASLPHIEEKWQQISVADGRPALEENKEKDSLLCVTEERRDADLQRGEPLDEKLPTMADFLVAYATTPDYVAMRDTKTGTWFIQGIASVFAKYACTEDAVSLFGKVNAHIAKRQTRGLGIKQVSSFESTLLKKVYFFPGR</sequence>
<dbReference type="SMART" id="SM00115">
    <property type="entry name" value="CASc"/>
    <property type="match status" value="1"/>
</dbReference>
<keyword evidence="4" id="KW-0378">Hydrolase</keyword>
<dbReference type="OrthoDB" id="6286214at2759"/>
<keyword evidence="3" id="KW-0053">Apoptosis</keyword>
<dbReference type="PROSITE" id="PS50208">
    <property type="entry name" value="CASPASE_P20"/>
    <property type="match status" value="1"/>
</dbReference>
<evidence type="ECO:0000256" key="4">
    <source>
        <dbReference type="ARBA" id="ARBA00022801"/>
    </source>
</evidence>
<keyword evidence="8" id="KW-1185">Reference proteome</keyword>
<evidence type="ECO:0000313" key="9">
    <source>
        <dbReference type="RefSeq" id="XP_013387919.1"/>
    </source>
</evidence>
<dbReference type="InterPro" id="IPR002398">
    <property type="entry name" value="Pept_C14"/>
</dbReference>
<dbReference type="InterPro" id="IPR011600">
    <property type="entry name" value="Pept_C14_caspase"/>
</dbReference>
<comment type="similarity">
    <text evidence="1 5">Belongs to the peptidase C14A family.</text>
</comment>
<proteinExistence type="inferred from homology"/>
<feature type="domain" description="Caspase family p20" evidence="7">
    <location>
        <begin position="1"/>
        <end position="115"/>
    </location>
</feature>
<keyword evidence="2" id="KW-0645">Protease</keyword>